<evidence type="ECO:0000313" key="3">
    <source>
        <dbReference type="Proteomes" id="UP000046392"/>
    </source>
</evidence>
<feature type="transmembrane region" description="Helical" evidence="1">
    <location>
        <begin position="133"/>
        <end position="154"/>
    </location>
</feature>
<dbReference type="AlphaFoldDB" id="A0A0N5CGT8"/>
<dbReference type="SMART" id="SM00256">
    <property type="entry name" value="FBOX"/>
    <property type="match status" value="1"/>
</dbReference>
<reference evidence="4" key="1">
    <citation type="submission" date="2017-02" db="UniProtKB">
        <authorList>
            <consortium name="WormBaseParasite"/>
        </authorList>
    </citation>
    <scope>IDENTIFICATION</scope>
</reference>
<name>A0A0N5CGT8_STREA</name>
<dbReference type="InterPro" id="IPR001810">
    <property type="entry name" value="F-box_dom"/>
</dbReference>
<dbReference type="InterPro" id="IPR036047">
    <property type="entry name" value="F-box-like_dom_sf"/>
</dbReference>
<evidence type="ECO:0000259" key="2">
    <source>
        <dbReference type="PROSITE" id="PS50181"/>
    </source>
</evidence>
<organism evidence="3 4">
    <name type="scientific">Strongyloides papillosus</name>
    <name type="common">Intestinal threadworm</name>
    <dbReference type="NCBI Taxonomy" id="174720"/>
    <lineage>
        <taxon>Eukaryota</taxon>
        <taxon>Metazoa</taxon>
        <taxon>Ecdysozoa</taxon>
        <taxon>Nematoda</taxon>
        <taxon>Chromadorea</taxon>
        <taxon>Rhabditida</taxon>
        <taxon>Tylenchina</taxon>
        <taxon>Panagrolaimomorpha</taxon>
        <taxon>Strongyloidoidea</taxon>
        <taxon>Strongyloididae</taxon>
        <taxon>Strongyloides</taxon>
    </lineage>
</organism>
<dbReference type="Proteomes" id="UP000046392">
    <property type="component" value="Unplaced"/>
</dbReference>
<dbReference type="PROSITE" id="PS50181">
    <property type="entry name" value="FBOX"/>
    <property type="match status" value="1"/>
</dbReference>
<accession>A0A0N5CGT8</accession>
<dbReference type="Pfam" id="PF12937">
    <property type="entry name" value="F-box-like"/>
    <property type="match status" value="1"/>
</dbReference>
<protein>
    <submittedName>
        <fullName evidence="4">F-box domain-containing protein</fullName>
    </submittedName>
</protein>
<feature type="domain" description="F-box" evidence="2">
    <location>
        <begin position="20"/>
        <end position="68"/>
    </location>
</feature>
<proteinExistence type="predicted"/>
<keyword evidence="1" id="KW-0472">Membrane</keyword>
<keyword evidence="1" id="KW-1133">Transmembrane helix</keyword>
<dbReference type="Gene3D" id="1.20.1280.50">
    <property type="match status" value="1"/>
</dbReference>
<keyword evidence="1" id="KW-0812">Transmembrane</keyword>
<sequence>MDLNNLGMDFSIKEEYFEVQDEISDLPDDVLVIILSKLSWEDVNTIKLVSRRFYGIVHRNYHRLERRMVRDFSIKYNEYCGRCPFHLQISFKSVGDRNSGVIQYGFPKSINIQSVGELTGFLKMFDMRKLRRFLVPAAGNLDVFSILGGLFQVGTKIRFLEIPKLAEKDFGSFQTFIEKISWVGFLTIKHLCAPSTEPRDVYSFLSLSSFKTIKFFEIRECNRTKILSPDFVTKLLRNSPDIRILDIGSMNIEFLEGAFKEFFGVEELPKMESECNLLCEKILFLRFNGEIEHLHGILKNVLSELRNEKEVTVTPDYSSSFYSDLQPYAIFESNVDCKNCLKNRHTITRKVFLHHMDFYGEELNY</sequence>
<keyword evidence="3" id="KW-1185">Reference proteome</keyword>
<dbReference type="SUPFAM" id="SSF81383">
    <property type="entry name" value="F-box domain"/>
    <property type="match status" value="1"/>
</dbReference>
<evidence type="ECO:0000313" key="4">
    <source>
        <dbReference type="WBParaSite" id="SPAL_0001706300.1"/>
    </source>
</evidence>
<dbReference type="CDD" id="cd09917">
    <property type="entry name" value="F-box_SF"/>
    <property type="match status" value="1"/>
</dbReference>
<dbReference type="WBParaSite" id="SPAL_0001706300.1">
    <property type="protein sequence ID" value="SPAL_0001706300.1"/>
    <property type="gene ID" value="SPAL_0001706300"/>
</dbReference>
<evidence type="ECO:0000256" key="1">
    <source>
        <dbReference type="SAM" id="Phobius"/>
    </source>
</evidence>